<dbReference type="Pfam" id="PF14749">
    <property type="entry name" value="Acyl-CoA_ox_N"/>
    <property type="match status" value="1"/>
</dbReference>
<comment type="catalytic activity">
    <reaction evidence="1">
        <text>a 2,3-saturated acyl-CoA + O2 = a (2E)-enoyl-CoA + H2O2</text>
        <dbReference type="Rhea" id="RHEA:38959"/>
        <dbReference type="ChEBI" id="CHEBI:15379"/>
        <dbReference type="ChEBI" id="CHEBI:16240"/>
        <dbReference type="ChEBI" id="CHEBI:58856"/>
        <dbReference type="ChEBI" id="CHEBI:65111"/>
        <dbReference type="EC" id="1.3.3.6"/>
    </reaction>
</comment>
<evidence type="ECO:0000313" key="21">
    <source>
        <dbReference type="Proteomes" id="UP000193411"/>
    </source>
</evidence>
<dbReference type="Gene3D" id="1.10.540.10">
    <property type="entry name" value="Acyl-CoA dehydrogenase/oxidase, N-terminal domain"/>
    <property type="match status" value="1"/>
</dbReference>
<proteinExistence type="inferred from homology"/>
<comment type="similarity">
    <text evidence="5 12">Belongs to the acyl-CoA oxidase family.</text>
</comment>
<dbReference type="GO" id="GO:0033540">
    <property type="term" value="P:fatty acid beta-oxidation using acyl-CoA oxidase"/>
    <property type="evidence" value="ECO:0007669"/>
    <property type="project" value="UniProtKB-UniPathway"/>
</dbReference>
<keyword evidence="11" id="KW-0576">Peroxisome</keyword>
<evidence type="ECO:0000256" key="15">
    <source>
        <dbReference type="SAM" id="MobiDB-lite"/>
    </source>
</evidence>
<dbReference type="FunFam" id="1.10.540.10:FF:000006">
    <property type="entry name" value="Acyl-coenzyme A oxidase"/>
    <property type="match status" value="1"/>
</dbReference>
<evidence type="ECO:0000256" key="2">
    <source>
        <dbReference type="ARBA" id="ARBA00001974"/>
    </source>
</evidence>
<dbReference type="InterPro" id="IPR036250">
    <property type="entry name" value="AcylCo_DH-like_C"/>
</dbReference>
<evidence type="ECO:0000256" key="4">
    <source>
        <dbReference type="ARBA" id="ARBA00004846"/>
    </source>
</evidence>
<evidence type="ECO:0000256" key="14">
    <source>
        <dbReference type="PIRSR" id="PIRSR000168-2"/>
    </source>
</evidence>
<comment type="cofactor">
    <cofactor evidence="2">
        <name>FAD</name>
        <dbReference type="ChEBI" id="CHEBI:57692"/>
    </cofactor>
</comment>
<keyword evidence="10" id="KW-0443">Lipid metabolism</keyword>
<dbReference type="STRING" id="765915.A0A1Y2GH36"/>
<keyword evidence="7 12" id="KW-0274">FAD</keyword>
<evidence type="ECO:0000313" key="20">
    <source>
        <dbReference type="EMBL" id="ORZ38945.1"/>
    </source>
</evidence>
<evidence type="ECO:0000259" key="17">
    <source>
        <dbReference type="Pfam" id="PF14749"/>
    </source>
</evidence>
<keyword evidence="8" id="KW-0276">Fatty acid metabolism</keyword>
<dbReference type="GO" id="GO:0003997">
    <property type="term" value="F:acyl-CoA oxidase activity"/>
    <property type="evidence" value="ECO:0007669"/>
    <property type="project" value="UniProtKB-EC"/>
</dbReference>
<dbReference type="Gene3D" id="2.40.110.10">
    <property type="entry name" value="Butyryl-CoA Dehydrogenase, subunit A, domain 2"/>
    <property type="match status" value="1"/>
</dbReference>
<dbReference type="InterPro" id="IPR037069">
    <property type="entry name" value="AcylCoA_DH/ox_N_sf"/>
</dbReference>
<organism evidence="19 21">
    <name type="scientific">Catenaria anguillulae PL171</name>
    <dbReference type="NCBI Taxonomy" id="765915"/>
    <lineage>
        <taxon>Eukaryota</taxon>
        <taxon>Fungi</taxon>
        <taxon>Fungi incertae sedis</taxon>
        <taxon>Blastocladiomycota</taxon>
        <taxon>Blastocladiomycetes</taxon>
        <taxon>Blastocladiales</taxon>
        <taxon>Catenariaceae</taxon>
        <taxon>Catenaria</taxon>
    </lineage>
</organism>
<dbReference type="GO" id="GO:0005777">
    <property type="term" value="C:peroxisome"/>
    <property type="evidence" value="ECO:0007669"/>
    <property type="project" value="UniProtKB-SubCell"/>
</dbReference>
<dbReference type="UniPathway" id="UPA00661"/>
<evidence type="ECO:0000256" key="3">
    <source>
        <dbReference type="ARBA" id="ARBA00004275"/>
    </source>
</evidence>
<gene>
    <name evidence="19" type="ORF">BCR44DRAFT_1508499</name>
    <name evidence="20" type="ORF">BCR44DRAFT_60969</name>
</gene>
<dbReference type="Gene3D" id="1.20.140.10">
    <property type="entry name" value="Butyryl-CoA Dehydrogenase, subunit A, domain 3"/>
    <property type="match status" value="2"/>
</dbReference>
<evidence type="ECO:0000256" key="8">
    <source>
        <dbReference type="ARBA" id="ARBA00022832"/>
    </source>
</evidence>
<dbReference type="AlphaFoldDB" id="A0A1Y2GH36"/>
<comment type="pathway">
    <text evidence="4">Lipid metabolism; peroxisomal fatty acid beta-oxidation.</text>
</comment>
<dbReference type="Proteomes" id="UP000193411">
    <property type="component" value="Unassembled WGS sequence"/>
</dbReference>
<dbReference type="InterPro" id="IPR012258">
    <property type="entry name" value="Acyl-CoA_oxidase"/>
</dbReference>
<dbReference type="PANTHER" id="PTHR10909">
    <property type="entry name" value="ELECTRON TRANSPORT OXIDOREDUCTASE"/>
    <property type="match status" value="1"/>
</dbReference>
<accession>A0A1Y2GH36</accession>
<dbReference type="PIRSF" id="PIRSF000168">
    <property type="entry name" value="Acyl-CoA_oxidase"/>
    <property type="match status" value="1"/>
</dbReference>
<dbReference type="Pfam" id="PF01756">
    <property type="entry name" value="ACOX"/>
    <property type="match status" value="1"/>
</dbReference>
<evidence type="ECO:0000256" key="1">
    <source>
        <dbReference type="ARBA" id="ARBA00001201"/>
    </source>
</evidence>
<protein>
    <recommendedName>
        <fullName evidence="12">Acyl-coenzyme A oxidase</fullName>
    </recommendedName>
</protein>
<dbReference type="FunFam" id="1.20.140.10:FF:000015">
    <property type="entry name" value="Acyl-coenzyme A oxidase"/>
    <property type="match status" value="1"/>
</dbReference>
<feature type="binding site" evidence="14">
    <location>
        <position position="203"/>
    </location>
    <ligand>
        <name>FAD</name>
        <dbReference type="ChEBI" id="CHEBI:57692"/>
    </ligand>
</feature>
<evidence type="ECO:0000256" key="6">
    <source>
        <dbReference type="ARBA" id="ARBA00022630"/>
    </source>
</evidence>
<dbReference type="GO" id="GO:0005504">
    <property type="term" value="F:fatty acid binding"/>
    <property type="evidence" value="ECO:0007669"/>
    <property type="project" value="TreeGrafter"/>
</dbReference>
<dbReference type="PANTHER" id="PTHR10909:SF250">
    <property type="entry name" value="PEROXISOMAL ACYL-COENZYME A OXIDASE 1"/>
    <property type="match status" value="1"/>
</dbReference>
<dbReference type="OrthoDB" id="538336at2759"/>
<evidence type="ECO:0000256" key="9">
    <source>
        <dbReference type="ARBA" id="ARBA00023002"/>
    </source>
</evidence>
<dbReference type="GO" id="GO:0071949">
    <property type="term" value="F:FAD binding"/>
    <property type="evidence" value="ECO:0007669"/>
    <property type="project" value="InterPro"/>
</dbReference>
<dbReference type="EMBL" id="MCFL01000007">
    <property type="protein sequence ID" value="ORZ38945.1"/>
    <property type="molecule type" value="Genomic_DNA"/>
</dbReference>
<feature type="active site" description="Proton acceptor" evidence="13">
    <location>
        <position position="455"/>
    </location>
</feature>
<evidence type="ECO:0000256" key="13">
    <source>
        <dbReference type="PIRSR" id="PIRSR000168-1"/>
    </source>
</evidence>
<feature type="domain" description="Acyl-CoA oxidase C-alpha1" evidence="18">
    <location>
        <begin position="300"/>
        <end position="470"/>
    </location>
</feature>
<evidence type="ECO:0000256" key="11">
    <source>
        <dbReference type="ARBA" id="ARBA00023140"/>
    </source>
</evidence>
<feature type="domain" description="Acyl-coenzyme A oxidase N-terminal" evidence="17">
    <location>
        <begin position="44"/>
        <end position="158"/>
    </location>
</feature>
<name>A0A1Y2GH36_9FUNG</name>
<evidence type="ECO:0000259" key="18">
    <source>
        <dbReference type="Pfam" id="PF22924"/>
    </source>
</evidence>
<dbReference type="InterPro" id="IPR046373">
    <property type="entry name" value="Acyl-CoA_Oxase/DH_mid-dom_sf"/>
</dbReference>
<keyword evidence="21" id="KW-1185">Reference proteome</keyword>
<comment type="caution">
    <text evidence="19">The sequence shown here is derived from an EMBL/GenBank/DDBJ whole genome shotgun (WGS) entry which is preliminary data.</text>
</comment>
<reference evidence="19 21" key="1">
    <citation type="submission" date="2016-07" db="EMBL/GenBank/DDBJ databases">
        <title>Pervasive Adenine N6-methylation of Active Genes in Fungi.</title>
        <authorList>
            <consortium name="DOE Joint Genome Institute"/>
            <person name="Mondo S.J."/>
            <person name="Dannebaum R.O."/>
            <person name="Kuo R.C."/>
            <person name="Labutti K."/>
            <person name="Haridas S."/>
            <person name="Kuo A."/>
            <person name="Salamov A."/>
            <person name="Ahrendt S.R."/>
            <person name="Lipzen A."/>
            <person name="Sullivan W."/>
            <person name="Andreopoulos W.B."/>
            <person name="Clum A."/>
            <person name="Lindquist E."/>
            <person name="Daum C."/>
            <person name="Ramamoorthy G.K."/>
            <person name="Gryganskyi A."/>
            <person name="Culley D."/>
            <person name="Magnuson J.K."/>
            <person name="James T.Y."/>
            <person name="O'Malley M.A."/>
            <person name="Stajich J.E."/>
            <person name="Spatafora J.W."/>
            <person name="Visel A."/>
            <person name="Grigoriev I.V."/>
        </authorList>
    </citation>
    <scope>NUCLEOTIDE SEQUENCE [LARGE SCALE GENOMIC DNA]</scope>
    <source>
        <strain evidence="19 21">PL171</strain>
    </source>
</reference>
<evidence type="ECO:0000256" key="7">
    <source>
        <dbReference type="ARBA" id="ARBA00022827"/>
    </source>
</evidence>
<dbReference type="Pfam" id="PF22924">
    <property type="entry name" value="ACOX_C_alpha1"/>
    <property type="match status" value="1"/>
</dbReference>
<dbReference type="InterPro" id="IPR009100">
    <property type="entry name" value="AcylCoA_DH/oxidase_NM_dom_sf"/>
</dbReference>
<feature type="binding site" evidence="14">
    <location>
        <position position="164"/>
    </location>
    <ligand>
        <name>FAD</name>
        <dbReference type="ChEBI" id="CHEBI:57692"/>
    </ligand>
</feature>
<dbReference type="EMBL" id="MCFL01000456">
    <property type="protein sequence ID" value="ORZ10698.1"/>
    <property type="molecule type" value="Genomic_DNA"/>
</dbReference>
<dbReference type="InterPro" id="IPR055060">
    <property type="entry name" value="ACOX_C_alpha1"/>
</dbReference>
<evidence type="ECO:0000256" key="12">
    <source>
        <dbReference type="PIRNR" id="PIRNR000168"/>
    </source>
</evidence>
<dbReference type="FunFam" id="2.40.110.10:FF:000003">
    <property type="entry name" value="Acyl-coenzyme A oxidase"/>
    <property type="match status" value="1"/>
</dbReference>
<evidence type="ECO:0000256" key="5">
    <source>
        <dbReference type="ARBA" id="ARBA00006288"/>
    </source>
</evidence>
<dbReference type="GO" id="GO:0055088">
    <property type="term" value="P:lipid homeostasis"/>
    <property type="evidence" value="ECO:0007669"/>
    <property type="project" value="TreeGrafter"/>
</dbReference>
<dbReference type="SUPFAM" id="SSF47203">
    <property type="entry name" value="Acyl-CoA dehydrogenase C-terminal domain-like"/>
    <property type="match status" value="2"/>
</dbReference>
<feature type="region of interest" description="Disordered" evidence="15">
    <location>
        <begin position="1"/>
        <end position="26"/>
    </location>
</feature>
<dbReference type="SUPFAM" id="SSF56645">
    <property type="entry name" value="Acyl-CoA dehydrogenase NM domain-like"/>
    <property type="match status" value="1"/>
</dbReference>
<dbReference type="InterPro" id="IPR029320">
    <property type="entry name" value="Acyl-CoA_ox_N"/>
</dbReference>
<keyword evidence="9" id="KW-0560">Oxidoreductase</keyword>
<evidence type="ECO:0000259" key="16">
    <source>
        <dbReference type="Pfam" id="PF01756"/>
    </source>
</evidence>
<feature type="domain" description="Acyl-CoA oxidase C-terminal" evidence="16">
    <location>
        <begin position="513"/>
        <end position="694"/>
    </location>
</feature>
<dbReference type="FunFam" id="1.20.140.10:FF:000007">
    <property type="entry name" value="Acyl-coenzyme A oxidase"/>
    <property type="match status" value="1"/>
</dbReference>
<comment type="subcellular location">
    <subcellularLocation>
        <location evidence="3">Peroxisome</location>
    </subcellularLocation>
</comment>
<keyword evidence="6 12" id="KW-0285">Flavoprotein</keyword>
<evidence type="ECO:0000256" key="10">
    <source>
        <dbReference type="ARBA" id="ARBA00023098"/>
    </source>
</evidence>
<sequence>MSKPTSPAASDSPAFVIPPAPPGSARAQTVRDLNTARSLVSFPVDKLSNIIHGSPDVMKRKKELLALIESDPVFSKANRHHGSREDRMLRSMQMSKRLIEIRDAHKLSDADMWTLRALVDETIVITLHEGMFLPVLRSQCSPEQAKYWIPLAEQYKIIGSYAQTELAHGSNLSGLETTATYIQETDEFEIHSPDITAAKWWIGSLGVMSTHTLVQAKLIINNKDYGPHPFVVPIRDPETHVPFPGVRVGDIGPKMGFNLIDNGWILFHKYRIPRTNLLMRFSQVTSKGQYVKPPHAKLAYSGMVFVRTNLVRMAANALAKAATISVRYAAMRRQFTVVNTAKQQIGMRSSDETPVIMYPMVQARMFPRVAEAYATLFTAQEIESMYHDMMHRLESFDVSTLPAVHANSSALKSYCTGLALDGIEELRRACGGHGFLMSSGLPYLMANYSPNVTYEGENQLLTQQTARYLLKQLHKHQTQSETLHPMVEYLELVSLGGIKAQCTGVSSPTDWFNPSVQRAAFAHRAARLVGELAHQISHEGIPFADLNVECARVSVAHSQFIMVSSFHNTLHKLLKQDASMAVYPALKLVADVFALSEMLKNVGDFTEDGYLSQAQVKCLRQAFKTALHDMMKDAVGLVEAWGYTDYELDSAIGRSDGKIYEALLQRALDDPINQKQGGKGVAKGYQEYIRPLLKGERAPVKLAKL</sequence>
<dbReference type="InterPro" id="IPR002655">
    <property type="entry name" value="Acyl-CoA_oxidase_C"/>
</dbReference>
<evidence type="ECO:0000313" key="19">
    <source>
        <dbReference type="EMBL" id="ORZ10698.1"/>
    </source>
</evidence>